<dbReference type="CDD" id="cd00590">
    <property type="entry name" value="RRM_SF"/>
    <property type="match status" value="1"/>
</dbReference>
<dbReference type="PANTHER" id="PTHR48037">
    <property type="entry name" value="ATPASE E1"/>
    <property type="match status" value="1"/>
</dbReference>
<evidence type="ECO:0000256" key="2">
    <source>
        <dbReference type="SAM" id="MobiDB-lite"/>
    </source>
</evidence>
<dbReference type="InterPro" id="IPR000504">
    <property type="entry name" value="RRM_dom"/>
</dbReference>
<evidence type="ECO:0000313" key="4">
    <source>
        <dbReference type="Ensembl" id="ENSSFAP00005051855.1"/>
    </source>
</evidence>
<feature type="compositionally biased region" description="Low complexity" evidence="2">
    <location>
        <begin position="94"/>
        <end position="103"/>
    </location>
</feature>
<feature type="compositionally biased region" description="Basic residues" evidence="2">
    <location>
        <begin position="1"/>
        <end position="10"/>
    </location>
</feature>
<feature type="compositionally biased region" description="Basic and acidic residues" evidence="2">
    <location>
        <begin position="183"/>
        <end position="196"/>
    </location>
</feature>
<feature type="compositionally biased region" description="Acidic residues" evidence="2">
    <location>
        <begin position="15"/>
        <end position="24"/>
    </location>
</feature>
<feature type="domain" description="RRM" evidence="3">
    <location>
        <begin position="204"/>
        <end position="280"/>
    </location>
</feature>
<feature type="compositionally biased region" description="Basic and acidic residues" evidence="2">
    <location>
        <begin position="153"/>
        <end position="170"/>
    </location>
</feature>
<feature type="region of interest" description="Disordered" evidence="2">
    <location>
        <begin position="1"/>
        <end position="196"/>
    </location>
</feature>
<keyword evidence="1" id="KW-0694">RNA-binding</keyword>
<organism evidence="4 5">
    <name type="scientific">Salarias fasciatus</name>
    <name type="common">Jewelled blenny</name>
    <name type="synonym">Blennius fasciatus</name>
    <dbReference type="NCBI Taxonomy" id="181472"/>
    <lineage>
        <taxon>Eukaryota</taxon>
        <taxon>Metazoa</taxon>
        <taxon>Chordata</taxon>
        <taxon>Craniata</taxon>
        <taxon>Vertebrata</taxon>
        <taxon>Euteleostomi</taxon>
        <taxon>Actinopterygii</taxon>
        <taxon>Neopterygii</taxon>
        <taxon>Teleostei</taxon>
        <taxon>Neoteleostei</taxon>
        <taxon>Acanthomorphata</taxon>
        <taxon>Ovalentaria</taxon>
        <taxon>Blenniimorphae</taxon>
        <taxon>Blenniiformes</taxon>
        <taxon>Blennioidei</taxon>
        <taxon>Blenniidae</taxon>
        <taxon>Salariinae</taxon>
        <taxon>Salarias</taxon>
    </lineage>
</organism>
<feature type="domain" description="RRM" evidence="3">
    <location>
        <begin position="537"/>
        <end position="613"/>
    </location>
</feature>
<keyword evidence="5" id="KW-1185">Reference proteome</keyword>
<dbReference type="InterPro" id="IPR035979">
    <property type="entry name" value="RBD_domain_sf"/>
</dbReference>
<evidence type="ECO:0000313" key="5">
    <source>
        <dbReference type="Proteomes" id="UP000472267"/>
    </source>
</evidence>
<dbReference type="Pfam" id="PF00076">
    <property type="entry name" value="RRM_1"/>
    <property type="match status" value="3"/>
</dbReference>
<reference evidence="4" key="1">
    <citation type="submission" date="2019-06" db="EMBL/GenBank/DDBJ databases">
        <authorList>
            <consortium name="Wellcome Sanger Institute Data Sharing"/>
        </authorList>
    </citation>
    <scope>NUCLEOTIDE SEQUENCE [LARGE SCALE GENOMIC DNA]</scope>
</reference>
<reference evidence="4" key="3">
    <citation type="submission" date="2025-09" db="UniProtKB">
        <authorList>
            <consortium name="Ensembl"/>
        </authorList>
    </citation>
    <scope>IDENTIFICATION</scope>
</reference>
<feature type="domain" description="RRM" evidence="3">
    <location>
        <begin position="305"/>
        <end position="378"/>
    </location>
</feature>
<dbReference type="PANTHER" id="PTHR48037:SF1">
    <property type="entry name" value="RRM DOMAIN-CONTAINING PROTEIN"/>
    <property type="match status" value="1"/>
</dbReference>
<dbReference type="GO" id="GO:0003723">
    <property type="term" value="F:RNA binding"/>
    <property type="evidence" value="ECO:0007669"/>
    <property type="project" value="UniProtKB-UniRule"/>
</dbReference>
<proteinExistence type="predicted"/>
<dbReference type="Ensembl" id="ENSSFAT00005053503.1">
    <property type="protein sequence ID" value="ENSSFAP00005051855.1"/>
    <property type="gene ID" value="ENSSFAG00005024885.1"/>
</dbReference>
<feature type="compositionally biased region" description="Basic and acidic residues" evidence="2">
    <location>
        <begin position="126"/>
        <end position="142"/>
    </location>
</feature>
<dbReference type="Proteomes" id="UP000472267">
    <property type="component" value="Chromosome 18"/>
</dbReference>
<dbReference type="Gene3D" id="3.30.70.330">
    <property type="match status" value="4"/>
</dbReference>
<name>A0A672JFG9_SALFA</name>
<feature type="compositionally biased region" description="Acidic residues" evidence="2">
    <location>
        <begin position="54"/>
        <end position="64"/>
    </location>
</feature>
<gene>
    <name evidence="4" type="primary">LOC115405627</name>
</gene>
<reference evidence="4" key="2">
    <citation type="submission" date="2025-08" db="UniProtKB">
        <authorList>
            <consortium name="Ensembl"/>
        </authorList>
    </citation>
    <scope>IDENTIFICATION</scope>
</reference>
<dbReference type="AlphaFoldDB" id="A0A672JFG9"/>
<feature type="compositionally biased region" description="Basic and acidic residues" evidence="2">
    <location>
        <begin position="36"/>
        <end position="53"/>
    </location>
</feature>
<protein>
    <recommendedName>
        <fullName evidence="3">RRM domain-containing protein</fullName>
    </recommendedName>
</protein>
<feature type="domain" description="RRM" evidence="3">
    <location>
        <begin position="389"/>
        <end position="464"/>
    </location>
</feature>
<accession>A0A672JFG9</accession>
<dbReference type="SMART" id="SM00360">
    <property type="entry name" value="RRM"/>
    <property type="match status" value="4"/>
</dbReference>
<feature type="compositionally biased region" description="Polar residues" evidence="2">
    <location>
        <begin position="75"/>
        <end position="84"/>
    </location>
</feature>
<dbReference type="SUPFAM" id="SSF54928">
    <property type="entry name" value="RNA-binding domain, RBD"/>
    <property type="match status" value="4"/>
</dbReference>
<evidence type="ECO:0000256" key="1">
    <source>
        <dbReference type="PROSITE-ProRule" id="PRU00176"/>
    </source>
</evidence>
<dbReference type="InterPro" id="IPR012677">
    <property type="entry name" value="Nucleotide-bd_a/b_plait_sf"/>
</dbReference>
<sequence length="641" mass="69576">MAPRLRKRQIKVTEEADVNPDDQAETVSSSGETPVTEEKKLTEGAEAEVKQKDEEDQNEPDVQMDIEVKGGAPTVSMSWESSTAEGADVHTEETAAAEAMESETQPETTSSDAAVGSTEEAPTQTEEAKVEQDVKECGDKQDGQSAPTVAVTCEKENQQEKSEDAEKEADQMTNKDAGVNGEQRAHSEDDAPPAKKAKVVDDGFRVFFGNLNDSKTREEVKSSLESYLKSQSLAFDNLKLNRTRKFAFVDCATELDRTKALELNGEVLLDKPMKIAKANVKSANKDEVEVKVPAVDKKAAASQTNTLLVSNLSDTTTGKHLQKVFPEAVSIRIRQSKSRPDVFAFVEFVSVDAAAKALKLSQGVTVCKRPAKVQFSQNPKPEEGKVLSTTLIVMHLSDRTTGEMLQSAFEGAVSGRVAIDKETGLSKRFGFVEFESEENCKAAKEAMEDCLIDGRRVIIAYAKEQVKKVPAGQTGSPRDGKGSSGETATGKRKADSAAKTPPPKKTKMAKDVKGEQRAGPAAETPPPEKSSVINNDLSLYVGNLNNSKQFEEIKTSLATYFLTQSLLFQDIRLDQSKKHAFVDFASEVDLAKALTLNGEVILDKPVKIAKATSKGGRKAEVNSPKVEKTSKRIFDVFCLGP</sequence>
<evidence type="ECO:0000259" key="3">
    <source>
        <dbReference type="PROSITE" id="PS50102"/>
    </source>
</evidence>
<dbReference type="PROSITE" id="PS50102">
    <property type="entry name" value="RRM"/>
    <property type="match status" value="4"/>
</dbReference>
<feature type="region of interest" description="Disordered" evidence="2">
    <location>
        <begin position="468"/>
        <end position="533"/>
    </location>
</feature>